<gene>
    <name evidence="2" type="ORF">GON05_06395</name>
</gene>
<comment type="caution">
    <text evidence="2">The sequence shown here is derived from an EMBL/GenBank/DDBJ whole genome shotgun (WGS) entry which is preliminary data.</text>
</comment>
<protein>
    <recommendedName>
        <fullName evidence="4">Copper amine oxidase</fullName>
    </recommendedName>
</protein>
<feature type="chain" id="PRO_5046993136" description="Copper amine oxidase" evidence="1">
    <location>
        <begin position="32"/>
        <end position="567"/>
    </location>
</feature>
<evidence type="ECO:0000313" key="2">
    <source>
        <dbReference type="EMBL" id="MVQ34279.1"/>
    </source>
</evidence>
<name>A0ABW9U2I9_9BACL</name>
<proteinExistence type="predicted"/>
<organism evidence="2 3">
    <name type="scientific">Paenibacillus anseongense</name>
    <dbReference type="NCBI Taxonomy" id="2682845"/>
    <lineage>
        <taxon>Bacteria</taxon>
        <taxon>Bacillati</taxon>
        <taxon>Bacillota</taxon>
        <taxon>Bacilli</taxon>
        <taxon>Bacillales</taxon>
        <taxon>Paenibacillaceae</taxon>
        <taxon>Paenibacillus</taxon>
    </lineage>
</organism>
<reference evidence="2 3" key="1">
    <citation type="submission" date="2019-12" db="EMBL/GenBank/DDBJ databases">
        <authorList>
            <person name="Huq M.A."/>
        </authorList>
    </citation>
    <scope>NUCLEOTIDE SEQUENCE [LARGE SCALE GENOMIC DNA]</scope>
    <source>
        <strain evidence="2 3">MAH-34</strain>
    </source>
</reference>
<sequence>MKKPFKILSTGTLAAAILLSGSALTAGKAFADEAVPAAKSTLEANSFASQLINYHLSILAKDAAQATGKDEDDIRDALAVGDTLPEATGISNADLLSDLTPIITFDLHKASSYGIISADELLASEAAVAEQLGAILETKGDKLPTADSNAILAHLVMNRLDSVVRDTASFARKDQNDISEALRQGNTLVQSATSLDPGELKDDLLGLLKQDLQFQVSTYGVSQADADRFYALGAGKLSEIMNTSGYNPDSVKWAAKDLSKLVASRINHVITDTAFFARKDEKDVREDLLQGKTLVASAANLDPGELKEKISNVIRQDLDFVVAMGQATQEDANKSYAEAVSKIADIINTPGYTPETAAVQADLQKVIQARIDRVINDAAVFGKKEERDVREDLRQGKSLVASAARLDPGEFKEKVLNLLRQDLDFQVSLNRATQADANKYYSEGAAKLTDIINTPGYTPESVTTQADLEKVIQTRIDRVINDTAVFGKREEKDVLEDLRQGKTLAASAANLDPGELKEKVLKVLRQDLDFQVSMHRATQADADKYYSEGALKLSEIINTPGYTPSKA</sequence>
<keyword evidence="1" id="KW-0732">Signal</keyword>
<dbReference type="RefSeq" id="WP_157318353.1">
    <property type="nucleotide sequence ID" value="NZ_WSEM01000006.1"/>
</dbReference>
<evidence type="ECO:0000256" key="1">
    <source>
        <dbReference type="SAM" id="SignalP"/>
    </source>
</evidence>
<accession>A0ABW9U2I9</accession>
<evidence type="ECO:0000313" key="3">
    <source>
        <dbReference type="Proteomes" id="UP000467637"/>
    </source>
</evidence>
<keyword evidence="3" id="KW-1185">Reference proteome</keyword>
<feature type="signal peptide" evidence="1">
    <location>
        <begin position="1"/>
        <end position="31"/>
    </location>
</feature>
<evidence type="ECO:0008006" key="4">
    <source>
        <dbReference type="Google" id="ProtNLM"/>
    </source>
</evidence>
<dbReference type="EMBL" id="WSEM01000006">
    <property type="protein sequence ID" value="MVQ34279.1"/>
    <property type="molecule type" value="Genomic_DNA"/>
</dbReference>
<dbReference type="Proteomes" id="UP000467637">
    <property type="component" value="Unassembled WGS sequence"/>
</dbReference>